<protein>
    <submittedName>
        <fullName evidence="2">Uncharacterized protein</fullName>
    </submittedName>
</protein>
<reference evidence="2" key="1">
    <citation type="submission" date="2025-08" db="UniProtKB">
        <authorList>
            <consortium name="RefSeq"/>
        </authorList>
    </citation>
    <scope>IDENTIFICATION</scope>
</reference>
<dbReference type="RefSeq" id="XP_016482910.1">
    <property type="nucleotide sequence ID" value="XM_016627424.1"/>
</dbReference>
<dbReference type="AlphaFoldDB" id="A0A1S4B1U6"/>
<dbReference type="PaxDb" id="4097-A0A1S4B1U6"/>
<gene>
    <name evidence="2" type="primary">LOC107803656</name>
</gene>
<name>A0A1S4B1U6_TOBAC</name>
<organism evidence="2">
    <name type="scientific">Nicotiana tabacum</name>
    <name type="common">Common tobacco</name>
    <dbReference type="NCBI Taxonomy" id="4097"/>
    <lineage>
        <taxon>Eukaryota</taxon>
        <taxon>Viridiplantae</taxon>
        <taxon>Streptophyta</taxon>
        <taxon>Embryophyta</taxon>
        <taxon>Tracheophyta</taxon>
        <taxon>Spermatophyta</taxon>
        <taxon>Magnoliopsida</taxon>
        <taxon>eudicotyledons</taxon>
        <taxon>Gunneridae</taxon>
        <taxon>Pentapetalae</taxon>
        <taxon>asterids</taxon>
        <taxon>lamiids</taxon>
        <taxon>Solanales</taxon>
        <taxon>Solanaceae</taxon>
        <taxon>Nicotianoideae</taxon>
        <taxon>Nicotianeae</taxon>
        <taxon>Nicotiana</taxon>
    </lineage>
</organism>
<sequence>MVGMVVGASLEVPRDAKNAPSDPLGAIEIGGSPMLPSFSEEMIQEARALKTLSIEGVHGREDLFRLEEGPGRGLEPLQRSTSSSESALHREAFSRSRAELSREEEIKDLQAELAKAHQDQSDLIEQLQQKIEVIGQLRDKVDMMKAETLGWKESMDRFAAEKETALSQLSSVESLLRGMKEKSSAQEGKIAELEARLAYELEKAKSEPEKAKAEADAIVAVYRADAEAAQVQARKAAETTKTRAY</sequence>
<feature type="region of interest" description="Disordered" evidence="1">
    <location>
        <begin position="66"/>
        <end position="102"/>
    </location>
</feature>
<feature type="compositionally biased region" description="Basic and acidic residues" evidence="1">
    <location>
        <begin position="87"/>
        <end position="102"/>
    </location>
</feature>
<evidence type="ECO:0000313" key="2">
    <source>
        <dbReference type="RefSeq" id="XP_016482910.1"/>
    </source>
</evidence>
<evidence type="ECO:0000256" key="1">
    <source>
        <dbReference type="SAM" id="MobiDB-lite"/>
    </source>
</evidence>
<dbReference type="KEGG" id="nta:107803656"/>
<accession>A0A1S4B1U6</accession>
<proteinExistence type="predicted"/>